<dbReference type="Pfam" id="PF09420">
    <property type="entry name" value="Nop16"/>
    <property type="match status" value="1"/>
</dbReference>
<feature type="compositionally biased region" description="Basic residues" evidence="8">
    <location>
        <begin position="8"/>
        <end position="27"/>
    </location>
</feature>
<dbReference type="Proteomes" id="UP000799437">
    <property type="component" value="Unassembled WGS sequence"/>
</dbReference>
<evidence type="ECO:0000256" key="4">
    <source>
        <dbReference type="ARBA" id="ARBA00011187"/>
    </source>
</evidence>
<dbReference type="GO" id="GO:1990904">
    <property type="term" value="C:ribonucleoprotein complex"/>
    <property type="evidence" value="ECO:0007669"/>
    <property type="project" value="UniProtKB-KW"/>
</dbReference>
<protein>
    <recommendedName>
        <fullName evidence="5">Nucleolar protein 16</fullName>
    </recommendedName>
</protein>
<keyword evidence="6" id="KW-0539">Nucleus</keyword>
<dbReference type="InterPro" id="IPR019002">
    <property type="entry name" value="Ribosome_biogenesis_Nop16"/>
</dbReference>
<feature type="region of interest" description="Disordered" evidence="8">
    <location>
        <begin position="204"/>
        <end position="232"/>
    </location>
</feature>
<name>A0A6A6WBA5_9PEZI</name>
<sequence length="232" mass="26226">MGRELQKKKNRSSNPRVRQKPKSKKKILTNPIIAANWNQKETLTQNYRRLGLVSKLNKRTGGIDKTPLQSTSAAPQSTDAFLINGPGSTPLNPKSINPAEVSVTRDPATGRIISVDTPVSSNPLNDPLHGLDSDDDDNEEWTAHEFAHVPEKKGGESGVVRVLEEQARSGRRKTPRKQSDREQEWIADLVRKYGEDYARMARDRKLNPMQQTTGELKRRVEKWKKDQKVAEE</sequence>
<evidence type="ECO:0000256" key="3">
    <source>
        <dbReference type="ARBA" id="ARBA00008479"/>
    </source>
</evidence>
<feature type="region of interest" description="Disordered" evidence="8">
    <location>
        <begin position="1"/>
        <end position="30"/>
    </location>
</feature>
<dbReference type="RefSeq" id="XP_033601338.1">
    <property type="nucleotide sequence ID" value="XM_033746818.1"/>
</dbReference>
<keyword evidence="10" id="KW-1185">Reference proteome</keyword>
<evidence type="ECO:0000256" key="6">
    <source>
        <dbReference type="ARBA" id="ARBA00023242"/>
    </source>
</evidence>
<evidence type="ECO:0000256" key="7">
    <source>
        <dbReference type="ARBA" id="ARBA00023274"/>
    </source>
</evidence>
<evidence type="ECO:0000256" key="1">
    <source>
        <dbReference type="ARBA" id="ARBA00002889"/>
    </source>
</evidence>
<comment type="subcellular location">
    <subcellularLocation>
        <location evidence="2">Nucleus</location>
        <location evidence="2">Nucleolus</location>
    </subcellularLocation>
</comment>
<reference evidence="9" key="1">
    <citation type="journal article" date="2020" name="Stud. Mycol.">
        <title>101 Dothideomycetes genomes: a test case for predicting lifestyles and emergence of pathogens.</title>
        <authorList>
            <person name="Haridas S."/>
            <person name="Albert R."/>
            <person name="Binder M."/>
            <person name="Bloem J."/>
            <person name="Labutti K."/>
            <person name="Salamov A."/>
            <person name="Andreopoulos B."/>
            <person name="Baker S."/>
            <person name="Barry K."/>
            <person name="Bills G."/>
            <person name="Bluhm B."/>
            <person name="Cannon C."/>
            <person name="Castanera R."/>
            <person name="Culley D."/>
            <person name="Daum C."/>
            <person name="Ezra D."/>
            <person name="Gonzalez J."/>
            <person name="Henrissat B."/>
            <person name="Kuo A."/>
            <person name="Liang C."/>
            <person name="Lipzen A."/>
            <person name="Lutzoni F."/>
            <person name="Magnuson J."/>
            <person name="Mondo S."/>
            <person name="Nolan M."/>
            <person name="Ohm R."/>
            <person name="Pangilinan J."/>
            <person name="Park H.-J."/>
            <person name="Ramirez L."/>
            <person name="Alfaro M."/>
            <person name="Sun H."/>
            <person name="Tritt A."/>
            <person name="Yoshinaga Y."/>
            <person name="Zwiers L.-H."/>
            <person name="Turgeon B."/>
            <person name="Goodwin S."/>
            <person name="Spatafora J."/>
            <person name="Crous P."/>
            <person name="Grigoriev I."/>
        </authorList>
    </citation>
    <scope>NUCLEOTIDE SEQUENCE</scope>
    <source>
        <strain evidence="9">CBS 121739</strain>
    </source>
</reference>
<comment type="function">
    <text evidence="1">Involved in the biogenesis of the 60S ribosomal subunit.</text>
</comment>
<evidence type="ECO:0000313" key="10">
    <source>
        <dbReference type="Proteomes" id="UP000799437"/>
    </source>
</evidence>
<feature type="compositionally biased region" description="Basic and acidic residues" evidence="8">
    <location>
        <begin position="215"/>
        <end position="232"/>
    </location>
</feature>
<evidence type="ECO:0000256" key="2">
    <source>
        <dbReference type="ARBA" id="ARBA00004604"/>
    </source>
</evidence>
<proteinExistence type="inferred from homology"/>
<dbReference type="AlphaFoldDB" id="A0A6A6WBA5"/>
<comment type="subunit">
    <text evidence="4">Component of the pre-66S ribosomal particle.</text>
</comment>
<evidence type="ECO:0000256" key="5">
    <source>
        <dbReference type="ARBA" id="ARBA00015522"/>
    </source>
</evidence>
<dbReference type="PANTHER" id="PTHR13243">
    <property type="entry name" value="HSPC111 PROTEIN-RELATED"/>
    <property type="match status" value="1"/>
</dbReference>
<organism evidence="9 10">
    <name type="scientific">Pseudovirgaria hyperparasitica</name>
    <dbReference type="NCBI Taxonomy" id="470096"/>
    <lineage>
        <taxon>Eukaryota</taxon>
        <taxon>Fungi</taxon>
        <taxon>Dikarya</taxon>
        <taxon>Ascomycota</taxon>
        <taxon>Pezizomycotina</taxon>
        <taxon>Dothideomycetes</taxon>
        <taxon>Dothideomycetes incertae sedis</taxon>
        <taxon>Acrospermales</taxon>
        <taxon>Acrospermaceae</taxon>
        <taxon>Pseudovirgaria</taxon>
    </lineage>
</organism>
<dbReference type="GO" id="GO:0042273">
    <property type="term" value="P:ribosomal large subunit biogenesis"/>
    <property type="evidence" value="ECO:0007669"/>
    <property type="project" value="TreeGrafter"/>
</dbReference>
<accession>A0A6A6WBA5</accession>
<dbReference type="GO" id="GO:0005730">
    <property type="term" value="C:nucleolus"/>
    <property type="evidence" value="ECO:0007669"/>
    <property type="project" value="UniProtKB-SubCell"/>
</dbReference>
<dbReference type="EMBL" id="ML996570">
    <property type="protein sequence ID" value="KAF2758887.1"/>
    <property type="molecule type" value="Genomic_DNA"/>
</dbReference>
<keyword evidence="7" id="KW-0687">Ribonucleoprotein</keyword>
<dbReference type="GeneID" id="54487872"/>
<gene>
    <name evidence="9" type="ORF">EJ05DRAFT_499321</name>
</gene>
<comment type="similarity">
    <text evidence="3">Belongs to the NOP16 family.</text>
</comment>
<dbReference type="OrthoDB" id="285729at2759"/>
<dbReference type="PANTHER" id="PTHR13243:SF1">
    <property type="entry name" value="NUCLEOLAR PROTEIN 16"/>
    <property type="match status" value="1"/>
</dbReference>
<evidence type="ECO:0000256" key="8">
    <source>
        <dbReference type="SAM" id="MobiDB-lite"/>
    </source>
</evidence>
<evidence type="ECO:0000313" key="9">
    <source>
        <dbReference type="EMBL" id="KAF2758887.1"/>
    </source>
</evidence>